<dbReference type="EMBL" id="MCFD01000069">
    <property type="protein sequence ID" value="ORX64739.1"/>
    <property type="molecule type" value="Genomic_DNA"/>
</dbReference>
<keyword evidence="3" id="KW-1185">Reference proteome</keyword>
<accession>A0A1Y1VTV9</accession>
<name>A0A1Y1VTV9_9FUNG</name>
<proteinExistence type="predicted"/>
<dbReference type="GeneID" id="63800286"/>
<comment type="caution">
    <text evidence="2">The sequence shown here is derived from an EMBL/GenBank/DDBJ whole genome shotgun (WGS) entry which is preliminary data.</text>
</comment>
<organism evidence="2 3">
    <name type="scientific">Linderina pennispora</name>
    <dbReference type="NCBI Taxonomy" id="61395"/>
    <lineage>
        <taxon>Eukaryota</taxon>
        <taxon>Fungi</taxon>
        <taxon>Fungi incertae sedis</taxon>
        <taxon>Zoopagomycota</taxon>
        <taxon>Kickxellomycotina</taxon>
        <taxon>Kickxellomycetes</taxon>
        <taxon>Kickxellales</taxon>
        <taxon>Kickxellaceae</taxon>
        <taxon>Linderina</taxon>
    </lineage>
</organism>
<evidence type="ECO:0000313" key="3">
    <source>
        <dbReference type="Proteomes" id="UP000193922"/>
    </source>
</evidence>
<protein>
    <submittedName>
        <fullName evidence="2">Uncharacterized protein</fullName>
    </submittedName>
</protein>
<dbReference type="RefSeq" id="XP_040739348.1">
    <property type="nucleotide sequence ID" value="XM_040883638.1"/>
</dbReference>
<evidence type="ECO:0000313" key="2">
    <source>
        <dbReference type="EMBL" id="ORX64739.1"/>
    </source>
</evidence>
<feature type="non-terminal residue" evidence="2">
    <location>
        <position position="218"/>
    </location>
</feature>
<dbReference type="AlphaFoldDB" id="A0A1Y1VTV9"/>
<evidence type="ECO:0000256" key="1">
    <source>
        <dbReference type="SAM" id="Phobius"/>
    </source>
</evidence>
<reference evidence="2 3" key="1">
    <citation type="submission" date="2016-07" db="EMBL/GenBank/DDBJ databases">
        <title>Pervasive Adenine N6-methylation of Active Genes in Fungi.</title>
        <authorList>
            <consortium name="DOE Joint Genome Institute"/>
            <person name="Mondo S.J."/>
            <person name="Dannebaum R.O."/>
            <person name="Kuo R.C."/>
            <person name="Labutti K."/>
            <person name="Haridas S."/>
            <person name="Kuo A."/>
            <person name="Salamov A."/>
            <person name="Ahrendt S.R."/>
            <person name="Lipzen A."/>
            <person name="Sullivan W."/>
            <person name="Andreopoulos W.B."/>
            <person name="Clum A."/>
            <person name="Lindquist E."/>
            <person name="Daum C."/>
            <person name="Ramamoorthy G.K."/>
            <person name="Gryganskyi A."/>
            <person name="Culley D."/>
            <person name="Magnuson J.K."/>
            <person name="James T.Y."/>
            <person name="O'Malley M.A."/>
            <person name="Stajich J.E."/>
            <person name="Spatafora J.W."/>
            <person name="Visel A."/>
            <person name="Grigoriev I.V."/>
        </authorList>
    </citation>
    <scope>NUCLEOTIDE SEQUENCE [LARGE SCALE GENOMIC DNA]</scope>
    <source>
        <strain evidence="2 3">ATCC 12442</strain>
    </source>
</reference>
<feature type="transmembrane region" description="Helical" evidence="1">
    <location>
        <begin position="129"/>
        <end position="149"/>
    </location>
</feature>
<feature type="transmembrane region" description="Helical" evidence="1">
    <location>
        <begin position="92"/>
        <end position="123"/>
    </location>
</feature>
<sequence>MPTVSMAPSPPAVVRRLAATRLRCTAALASRRPAVAVRRPAASATVSVATPFLLFSAPGATTRTVLELGNAGAQLGLFVSERVFLCGRRPGLYLDVVLALVCEMAHATALAAGAMCHCLVVALDQALECLHAALLLVLLVCHLFFAFGVEIECLLHRASRGFFVGWSPFAPLVLVQKVWYYQPVIKAWTGICFSGRLAAFCLSLLTPVAPHRKHSRSA</sequence>
<keyword evidence="1" id="KW-0812">Transmembrane</keyword>
<gene>
    <name evidence="2" type="ORF">DL89DRAFT_159920</name>
</gene>
<keyword evidence="1" id="KW-0472">Membrane</keyword>
<dbReference type="Proteomes" id="UP000193922">
    <property type="component" value="Unassembled WGS sequence"/>
</dbReference>
<keyword evidence="1" id="KW-1133">Transmembrane helix</keyword>